<accession>A0AAD7CCA9</accession>
<feature type="domain" description="F-box" evidence="1">
    <location>
        <begin position="1"/>
        <end position="54"/>
    </location>
</feature>
<dbReference type="Pfam" id="PF00646">
    <property type="entry name" value="F-box"/>
    <property type="match status" value="1"/>
</dbReference>
<evidence type="ECO:0000313" key="3">
    <source>
        <dbReference type="Proteomes" id="UP001221142"/>
    </source>
</evidence>
<dbReference type="Gene3D" id="1.20.1280.50">
    <property type="match status" value="1"/>
</dbReference>
<evidence type="ECO:0000259" key="1">
    <source>
        <dbReference type="PROSITE" id="PS50181"/>
    </source>
</evidence>
<gene>
    <name evidence="2" type="ORF">FB45DRAFT_898842</name>
</gene>
<dbReference type="Proteomes" id="UP001221142">
    <property type="component" value="Unassembled WGS sequence"/>
</dbReference>
<organism evidence="2 3">
    <name type="scientific">Roridomyces roridus</name>
    <dbReference type="NCBI Taxonomy" id="1738132"/>
    <lineage>
        <taxon>Eukaryota</taxon>
        <taxon>Fungi</taxon>
        <taxon>Dikarya</taxon>
        <taxon>Basidiomycota</taxon>
        <taxon>Agaricomycotina</taxon>
        <taxon>Agaricomycetes</taxon>
        <taxon>Agaricomycetidae</taxon>
        <taxon>Agaricales</taxon>
        <taxon>Marasmiineae</taxon>
        <taxon>Mycenaceae</taxon>
        <taxon>Roridomyces</taxon>
    </lineage>
</organism>
<dbReference type="InterPro" id="IPR001810">
    <property type="entry name" value="F-box_dom"/>
</dbReference>
<keyword evidence="3" id="KW-1185">Reference proteome</keyword>
<name>A0AAD7CCA9_9AGAR</name>
<dbReference type="SUPFAM" id="SSF81383">
    <property type="entry name" value="F-box domain"/>
    <property type="match status" value="1"/>
</dbReference>
<dbReference type="EMBL" id="JARKIF010000003">
    <property type="protein sequence ID" value="KAJ7644859.1"/>
    <property type="molecule type" value="Genomic_DNA"/>
</dbReference>
<protein>
    <recommendedName>
        <fullName evidence="1">F-box domain-containing protein</fullName>
    </recommendedName>
</protein>
<sequence length="433" mass="48635">MTNFADMPPEVLCHILSLLDPASMLGFSSVSRAWHQTITTSPALQYAAELWKNGLLDAGLDPSPVADKLQALVKRRRTWQTLQWRSETVVDVASLHNCFAYDLVGGVFALQGRSPDFSTLSLPHLGANAHFARHPLGIELEKFEDFAMDPTQDLFVALYYPGSGLASLVFRTLSSHEPHPCAGESKITFPVEGLPQAIRLADDVIGVSFVQPGRLQLWNWRTGVLIVDHESTTEHLDFQFLSPRSFVLTSPLDTGRIDLFTLTAHGAVGTSRVASLCFPELSEDLEEEISAVRIRSQPLCAHPTSGRFRPANERRVFFIVLEYPDDLESLYLVVHHRTFMRYMRESACSRHHFYWPRLVLPHHSMYTAKRVLMPTSEKKHIQILDFGPTIASGATEDTDSLVVRPSTIPNDGPFKYPDWILGTMRDRIVVLGF</sequence>
<dbReference type="CDD" id="cd09917">
    <property type="entry name" value="F-box_SF"/>
    <property type="match status" value="1"/>
</dbReference>
<dbReference type="AlphaFoldDB" id="A0AAD7CCA9"/>
<comment type="caution">
    <text evidence="2">The sequence shown here is derived from an EMBL/GenBank/DDBJ whole genome shotgun (WGS) entry which is preliminary data.</text>
</comment>
<dbReference type="InterPro" id="IPR036047">
    <property type="entry name" value="F-box-like_dom_sf"/>
</dbReference>
<dbReference type="PROSITE" id="PS50181">
    <property type="entry name" value="FBOX"/>
    <property type="match status" value="1"/>
</dbReference>
<dbReference type="SMART" id="SM00256">
    <property type="entry name" value="FBOX"/>
    <property type="match status" value="1"/>
</dbReference>
<evidence type="ECO:0000313" key="2">
    <source>
        <dbReference type="EMBL" id="KAJ7644859.1"/>
    </source>
</evidence>
<reference evidence="2" key="1">
    <citation type="submission" date="2023-03" db="EMBL/GenBank/DDBJ databases">
        <title>Massive genome expansion in bonnet fungi (Mycena s.s.) driven by repeated elements and novel gene families across ecological guilds.</title>
        <authorList>
            <consortium name="Lawrence Berkeley National Laboratory"/>
            <person name="Harder C.B."/>
            <person name="Miyauchi S."/>
            <person name="Viragh M."/>
            <person name="Kuo A."/>
            <person name="Thoen E."/>
            <person name="Andreopoulos B."/>
            <person name="Lu D."/>
            <person name="Skrede I."/>
            <person name="Drula E."/>
            <person name="Henrissat B."/>
            <person name="Morin E."/>
            <person name="Kohler A."/>
            <person name="Barry K."/>
            <person name="LaButti K."/>
            <person name="Morin E."/>
            <person name="Salamov A."/>
            <person name="Lipzen A."/>
            <person name="Mereny Z."/>
            <person name="Hegedus B."/>
            <person name="Baldrian P."/>
            <person name="Stursova M."/>
            <person name="Weitz H."/>
            <person name="Taylor A."/>
            <person name="Grigoriev I.V."/>
            <person name="Nagy L.G."/>
            <person name="Martin F."/>
            <person name="Kauserud H."/>
        </authorList>
    </citation>
    <scope>NUCLEOTIDE SEQUENCE</scope>
    <source>
        <strain evidence="2">9284</strain>
    </source>
</reference>
<proteinExistence type="predicted"/>